<evidence type="ECO:0000256" key="2">
    <source>
        <dbReference type="SAM" id="SignalP"/>
    </source>
</evidence>
<proteinExistence type="predicted"/>
<sequence length="284" mass="30631">MRALTLMVGLFASTLTYAQDTITLRNGDQIPAKVPEVGRQELTYRKSANLEGPVYTAPIQDVLLINYANGTKDVFEPGRAPSADGMNLRNRMDRRLLPGQQRGMFGTANPPVALDRLRYQSRLLNRHFVDANGQRVDMAQAENLLRLKPDAMAAFDRGRSLRTWAFITAGSAVALVGAGAGLALSDHGGRGAGRFGGRPDRLGQFGINNDPMNQTDRRRGHDQAVVGAALAGSGIVLGLTSVWLSHRATVQFRRAANRYTNASATSFRLSPASQGLGLSLTMGL</sequence>
<feature type="transmembrane region" description="Helical" evidence="1">
    <location>
        <begin position="224"/>
        <end position="244"/>
    </location>
</feature>
<evidence type="ECO:0000256" key="1">
    <source>
        <dbReference type="SAM" id="Phobius"/>
    </source>
</evidence>
<dbReference type="Proteomes" id="UP000700732">
    <property type="component" value="Unassembled WGS sequence"/>
</dbReference>
<evidence type="ECO:0000313" key="4">
    <source>
        <dbReference type="Proteomes" id="UP000700732"/>
    </source>
</evidence>
<accession>A0ABR6W838</accession>
<name>A0ABR6W838_9BACT</name>
<gene>
    <name evidence="3" type="ORF">FH603_2824</name>
</gene>
<comment type="caution">
    <text evidence="3">The sequence shown here is derived from an EMBL/GenBank/DDBJ whole genome shotgun (WGS) entry which is preliminary data.</text>
</comment>
<dbReference type="RefSeq" id="WP_186738096.1">
    <property type="nucleotide sequence ID" value="NZ_VFIA01000015.1"/>
</dbReference>
<keyword evidence="4" id="KW-1185">Reference proteome</keyword>
<feature type="signal peptide" evidence="2">
    <location>
        <begin position="1"/>
        <end position="18"/>
    </location>
</feature>
<keyword evidence="1" id="KW-0812">Transmembrane</keyword>
<protein>
    <recommendedName>
        <fullName evidence="5">DUF5683 domain-containing protein</fullName>
    </recommendedName>
</protein>
<keyword evidence="1" id="KW-1133">Transmembrane helix</keyword>
<feature type="chain" id="PRO_5045242633" description="DUF5683 domain-containing protein" evidence="2">
    <location>
        <begin position="19"/>
        <end position="284"/>
    </location>
</feature>
<dbReference type="EMBL" id="VFIA01000015">
    <property type="protein sequence ID" value="MBC3792313.1"/>
    <property type="molecule type" value="Genomic_DNA"/>
</dbReference>
<keyword evidence="2" id="KW-0732">Signal</keyword>
<keyword evidence="1" id="KW-0472">Membrane</keyword>
<evidence type="ECO:0008006" key="5">
    <source>
        <dbReference type="Google" id="ProtNLM"/>
    </source>
</evidence>
<organism evidence="3 4">
    <name type="scientific">Spirosoma utsteinense</name>
    <dbReference type="NCBI Taxonomy" id="2585773"/>
    <lineage>
        <taxon>Bacteria</taxon>
        <taxon>Pseudomonadati</taxon>
        <taxon>Bacteroidota</taxon>
        <taxon>Cytophagia</taxon>
        <taxon>Cytophagales</taxon>
        <taxon>Cytophagaceae</taxon>
        <taxon>Spirosoma</taxon>
    </lineage>
</organism>
<evidence type="ECO:0000313" key="3">
    <source>
        <dbReference type="EMBL" id="MBC3792313.1"/>
    </source>
</evidence>
<reference evidence="3 4" key="1">
    <citation type="submission" date="2019-06" db="EMBL/GenBank/DDBJ databases">
        <title>Spirosoma utsteinense sp. nov. isolated from Antarctic ice-free soils.</title>
        <authorList>
            <person name="Tahon G."/>
        </authorList>
    </citation>
    <scope>NUCLEOTIDE SEQUENCE [LARGE SCALE GENOMIC DNA]</scope>
    <source>
        <strain evidence="3 4">LMG 31447</strain>
    </source>
</reference>
<feature type="transmembrane region" description="Helical" evidence="1">
    <location>
        <begin position="164"/>
        <end position="184"/>
    </location>
</feature>